<dbReference type="EMBL" id="KN846954">
    <property type="protein sequence ID" value="KIV77508.1"/>
    <property type="molecule type" value="Genomic_DNA"/>
</dbReference>
<dbReference type="HOGENOM" id="CLU_073903_2_0_1"/>
<protein>
    <recommendedName>
        <fullName evidence="3">EthD domain-containing protein</fullName>
    </recommendedName>
</protein>
<proteinExistence type="predicted"/>
<sequence>MPTKYLLSVNSRPQPGVGVDDDLWIKWYKEEHLDDLVNSKTATKAVFYKESHDFAFKAKEPHPRGFLALYQTDREEPLKSKEFQNDVRQNSVMWPQQKATSEIGDFDGRNYTLIQEFDPKKVGDSAPPYLLTVEMEPSEANEKDFEDWYRQEHLDLLSKLPGYRRSLRYVIGPKAFNTKGEPPKYLAIHEIDDVHAFDGKEAEAANTTPWTTKHLKEAKTFIPRMWEKVYSKGF</sequence>
<dbReference type="Proteomes" id="UP000053599">
    <property type="component" value="Unassembled WGS sequence"/>
</dbReference>
<dbReference type="AlphaFoldDB" id="A0A0D1YRI3"/>
<evidence type="ECO:0000313" key="1">
    <source>
        <dbReference type="EMBL" id="KIV77508.1"/>
    </source>
</evidence>
<name>A0A0D1YRI3_9EURO</name>
<dbReference type="OrthoDB" id="2851338at2759"/>
<organism evidence="1 2">
    <name type="scientific">Exophiala sideris</name>
    <dbReference type="NCBI Taxonomy" id="1016849"/>
    <lineage>
        <taxon>Eukaryota</taxon>
        <taxon>Fungi</taxon>
        <taxon>Dikarya</taxon>
        <taxon>Ascomycota</taxon>
        <taxon>Pezizomycotina</taxon>
        <taxon>Eurotiomycetes</taxon>
        <taxon>Chaetothyriomycetidae</taxon>
        <taxon>Chaetothyriales</taxon>
        <taxon>Herpotrichiellaceae</taxon>
        <taxon>Exophiala</taxon>
    </lineage>
</organism>
<accession>A0A0D1YRI3</accession>
<evidence type="ECO:0008006" key="3">
    <source>
        <dbReference type="Google" id="ProtNLM"/>
    </source>
</evidence>
<reference evidence="1 2" key="1">
    <citation type="submission" date="2015-01" db="EMBL/GenBank/DDBJ databases">
        <title>The Genome Sequence of Exophiala sideris CBS121828.</title>
        <authorList>
            <consortium name="The Broad Institute Genomics Platform"/>
            <person name="Cuomo C."/>
            <person name="de Hoog S."/>
            <person name="Gorbushina A."/>
            <person name="Stielow B."/>
            <person name="Teixiera M."/>
            <person name="Abouelleil A."/>
            <person name="Chapman S.B."/>
            <person name="Priest M."/>
            <person name="Young S.K."/>
            <person name="Wortman J."/>
            <person name="Nusbaum C."/>
            <person name="Birren B."/>
        </authorList>
    </citation>
    <scope>NUCLEOTIDE SEQUENCE [LARGE SCALE GENOMIC DNA]</scope>
    <source>
        <strain evidence="1 2">CBS 121828</strain>
    </source>
</reference>
<dbReference type="Gene3D" id="3.30.70.100">
    <property type="match status" value="1"/>
</dbReference>
<dbReference type="InterPro" id="IPR011008">
    <property type="entry name" value="Dimeric_a/b-barrel"/>
</dbReference>
<gene>
    <name evidence="1" type="ORF">PV11_09298</name>
</gene>
<dbReference type="SUPFAM" id="SSF54909">
    <property type="entry name" value="Dimeric alpha+beta barrel"/>
    <property type="match status" value="1"/>
</dbReference>
<evidence type="ECO:0000313" key="2">
    <source>
        <dbReference type="Proteomes" id="UP000053599"/>
    </source>
</evidence>